<protein>
    <submittedName>
        <fullName evidence="4">Mannosyl-3-phosphoglycerate phosphatase</fullName>
    </submittedName>
</protein>
<proteinExistence type="predicted"/>
<keyword evidence="3" id="KW-0460">Magnesium</keyword>
<dbReference type="EMBL" id="CP028475">
    <property type="protein sequence ID" value="AVW92733.1"/>
    <property type="molecule type" value="Genomic_DNA"/>
</dbReference>
<dbReference type="GO" id="GO:0050531">
    <property type="term" value="F:mannosyl-3-phosphoglycerate phosphatase activity"/>
    <property type="evidence" value="ECO:0007669"/>
    <property type="project" value="InterPro"/>
</dbReference>
<evidence type="ECO:0000256" key="2">
    <source>
        <dbReference type="ARBA" id="ARBA00022801"/>
    </source>
</evidence>
<accession>A0A2R4M6C9</accession>
<dbReference type="RefSeq" id="WP_107721689.1">
    <property type="nucleotide sequence ID" value="NZ_CP028475.1"/>
</dbReference>
<dbReference type="Proteomes" id="UP000241447">
    <property type="component" value="Chromosome"/>
</dbReference>
<dbReference type="NCBIfam" id="TIGR01484">
    <property type="entry name" value="HAD-SF-IIB"/>
    <property type="match status" value="1"/>
</dbReference>
<gene>
    <name evidence="4" type="ORF">DA792_17875</name>
</gene>
<dbReference type="PANTHER" id="PTHR10000">
    <property type="entry name" value="PHOSPHOSERINE PHOSPHATASE"/>
    <property type="match status" value="1"/>
</dbReference>
<dbReference type="PANTHER" id="PTHR10000:SF8">
    <property type="entry name" value="HAD SUPERFAMILY HYDROLASE-LIKE, TYPE 3"/>
    <property type="match status" value="1"/>
</dbReference>
<dbReference type="OrthoDB" id="193379at2"/>
<dbReference type="SUPFAM" id="SSF56784">
    <property type="entry name" value="HAD-like"/>
    <property type="match status" value="1"/>
</dbReference>
<dbReference type="SFLD" id="SFLDG01140">
    <property type="entry name" value="C2.B:_Phosphomannomutase_and_P"/>
    <property type="match status" value="1"/>
</dbReference>
<sequence>MLKDPKIAPRLIVFSDLDGTLLDHESYSWDPARPALDQMRTLGLPLVLASSKTAPEMAALRADMGFEDVPAIVENGAGVLEPGDEAAQDKSVHTAILTALADLDPDLRRCFTGFSDWTTQELAQHTGLPFDQAKSAAARQFSEPGLWQGTPELRTAFETNLAKNGIFARQGGRYLTLSMGATKADRMAEIVARFDPKPVTMALGDAPNDVEMICAADHGVVVMNAHGPGLPVLDGEATGRITRTREPGPKGWNTAVLDRIAQLYTERG</sequence>
<dbReference type="AlphaFoldDB" id="A0A2R4M6C9"/>
<dbReference type="Pfam" id="PF08282">
    <property type="entry name" value="Hydrolase_3"/>
    <property type="match status" value="2"/>
</dbReference>
<dbReference type="Gene3D" id="3.30.980.20">
    <property type="entry name" value="Putative mannosyl-3-phosphoglycerate phosphatase, domain 2"/>
    <property type="match status" value="1"/>
</dbReference>
<evidence type="ECO:0000313" key="4">
    <source>
        <dbReference type="EMBL" id="AVW92733.1"/>
    </source>
</evidence>
<evidence type="ECO:0000313" key="5">
    <source>
        <dbReference type="Proteomes" id="UP000241447"/>
    </source>
</evidence>
<dbReference type="InterPro" id="IPR006381">
    <property type="entry name" value="HAD-SF-IIB-MPGP"/>
</dbReference>
<dbReference type="SFLD" id="SFLDG01142">
    <property type="entry name" value="C2.B.2:_Mannosyl-3-phosphoglyc"/>
    <property type="match status" value="1"/>
</dbReference>
<dbReference type="KEGG" id="cbak:DA792_17875"/>
<name>A0A2R4M6C9_9RHOB</name>
<reference evidence="4 5" key="1">
    <citation type="submission" date="2018-03" db="EMBL/GenBank/DDBJ databases">
        <title>The Complete Genome of Celeribacter baekdonensis strain LH4, a Thiosulfate-Oxidizing Alphaproteobacterium Isolated from Gulf of Mexico Continental Slope Sediments.</title>
        <authorList>
            <person name="Flood B.E."/>
            <person name="Bailey J.V."/>
            <person name="Leprich D."/>
        </authorList>
    </citation>
    <scope>NUCLEOTIDE SEQUENCE [LARGE SCALE GENOMIC DNA]</scope>
    <source>
        <strain evidence="4 5">LH4</strain>
    </source>
</reference>
<evidence type="ECO:0000256" key="3">
    <source>
        <dbReference type="ARBA" id="ARBA00022842"/>
    </source>
</evidence>
<dbReference type="NCBIfam" id="TIGR01486">
    <property type="entry name" value="HAD-SF-IIB-MPGP"/>
    <property type="match status" value="1"/>
</dbReference>
<keyword evidence="2" id="KW-0378">Hydrolase</keyword>
<dbReference type="SFLD" id="SFLDS00003">
    <property type="entry name" value="Haloacid_Dehalogenase"/>
    <property type="match status" value="1"/>
</dbReference>
<organism evidence="4 5">
    <name type="scientific">Celeribacter baekdonensis</name>
    <dbReference type="NCBI Taxonomy" id="875171"/>
    <lineage>
        <taxon>Bacteria</taxon>
        <taxon>Pseudomonadati</taxon>
        <taxon>Pseudomonadota</taxon>
        <taxon>Alphaproteobacteria</taxon>
        <taxon>Rhodobacterales</taxon>
        <taxon>Roseobacteraceae</taxon>
        <taxon>Celeribacter</taxon>
    </lineage>
</organism>
<dbReference type="GO" id="GO:0051479">
    <property type="term" value="P:mannosylglycerate biosynthetic process"/>
    <property type="evidence" value="ECO:0007669"/>
    <property type="project" value="InterPro"/>
</dbReference>
<dbReference type="InterPro" id="IPR006379">
    <property type="entry name" value="HAD-SF_hydro_IIB"/>
</dbReference>
<evidence type="ECO:0000256" key="1">
    <source>
        <dbReference type="ARBA" id="ARBA00022723"/>
    </source>
</evidence>
<dbReference type="Gene3D" id="3.40.50.1000">
    <property type="entry name" value="HAD superfamily/HAD-like"/>
    <property type="match status" value="1"/>
</dbReference>
<dbReference type="GO" id="GO:0000287">
    <property type="term" value="F:magnesium ion binding"/>
    <property type="evidence" value="ECO:0007669"/>
    <property type="project" value="TreeGrafter"/>
</dbReference>
<dbReference type="GO" id="GO:0005829">
    <property type="term" value="C:cytosol"/>
    <property type="evidence" value="ECO:0007669"/>
    <property type="project" value="TreeGrafter"/>
</dbReference>
<dbReference type="InterPro" id="IPR036412">
    <property type="entry name" value="HAD-like_sf"/>
</dbReference>
<keyword evidence="1" id="KW-0479">Metal-binding</keyword>
<dbReference type="InterPro" id="IPR023214">
    <property type="entry name" value="HAD_sf"/>
</dbReference>